<evidence type="ECO:0000256" key="4">
    <source>
        <dbReference type="ARBA" id="ARBA00022777"/>
    </source>
</evidence>
<dbReference type="PANTHER" id="PTHR43085">
    <property type="entry name" value="HEXOKINASE FAMILY MEMBER"/>
    <property type="match status" value="1"/>
</dbReference>
<organism evidence="7 8">
    <name type="scientific">Solemya velesiana gill symbiont</name>
    <dbReference type="NCBI Taxonomy" id="1918948"/>
    <lineage>
        <taxon>Bacteria</taxon>
        <taxon>Pseudomonadati</taxon>
        <taxon>Pseudomonadota</taxon>
        <taxon>Gammaproteobacteria</taxon>
        <taxon>sulfur-oxidizing symbionts</taxon>
    </lineage>
</organism>
<evidence type="ECO:0000259" key="6">
    <source>
        <dbReference type="Pfam" id="PF00294"/>
    </source>
</evidence>
<evidence type="ECO:0000256" key="5">
    <source>
        <dbReference type="ARBA" id="ARBA00022840"/>
    </source>
</evidence>
<gene>
    <name evidence="7" type="ORF">BOW51_11055</name>
</gene>
<protein>
    <submittedName>
        <fullName evidence="7">Carbohydrate kinase</fullName>
    </submittedName>
</protein>
<dbReference type="AlphaFoldDB" id="A0A1T2KS02"/>
<dbReference type="Gene3D" id="3.40.1190.20">
    <property type="match status" value="1"/>
</dbReference>
<comment type="similarity">
    <text evidence="1">Belongs to the carbohydrate kinase PfkB family.</text>
</comment>
<dbReference type="GO" id="GO:0005524">
    <property type="term" value="F:ATP binding"/>
    <property type="evidence" value="ECO:0007669"/>
    <property type="project" value="UniProtKB-KW"/>
</dbReference>
<evidence type="ECO:0000256" key="3">
    <source>
        <dbReference type="ARBA" id="ARBA00022741"/>
    </source>
</evidence>
<dbReference type="SUPFAM" id="SSF53613">
    <property type="entry name" value="Ribokinase-like"/>
    <property type="match status" value="1"/>
</dbReference>
<feature type="domain" description="Carbohydrate kinase PfkB" evidence="6">
    <location>
        <begin position="22"/>
        <end position="277"/>
    </location>
</feature>
<keyword evidence="4 7" id="KW-0418">Kinase</keyword>
<keyword evidence="3" id="KW-0547">Nucleotide-binding</keyword>
<dbReference type="InterPro" id="IPR050306">
    <property type="entry name" value="PfkB_Carbo_kinase"/>
</dbReference>
<comment type="caution">
    <text evidence="7">The sequence shown here is derived from an EMBL/GenBank/DDBJ whole genome shotgun (WGS) entry which is preliminary data.</text>
</comment>
<keyword evidence="8" id="KW-1185">Reference proteome</keyword>
<dbReference type="PANTHER" id="PTHR43085:SF1">
    <property type="entry name" value="PSEUDOURIDINE KINASE-RELATED"/>
    <property type="match status" value="1"/>
</dbReference>
<dbReference type="Pfam" id="PF00294">
    <property type="entry name" value="PfkB"/>
    <property type="match status" value="1"/>
</dbReference>
<dbReference type="Proteomes" id="UP000190896">
    <property type="component" value="Unassembled WGS sequence"/>
</dbReference>
<dbReference type="OrthoDB" id="9779730at2"/>
<dbReference type="InterPro" id="IPR029056">
    <property type="entry name" value="Ribokinase-like"/>
</dbReference>
<name>A0A1T2KS02_9GAMM</name>
<dbReference type="EMBL" id="MPRJ01000087">
    <property type="protein sequence ID" value="OOZ35644.1"/>
    <property type="molecule type" value="Genomic_DNA"/>
</dbReference>
<keyword evidence="2" id="KW-0808">Transferase</keyword>
<dbReference type="RefSeq" id="WP_078488067.1">
    <property type="nucleotide sequence ID" value="NZ_MPRJ01000087.1"/>
</dbReference>
<dbReference type="GO" id="GO:0016301">
    <property type="term" value="F:kinase activity"/>
    <property type="evidence" value="ECO:0007669"/>
    <property type="project" value="UniProtKB-KW"/>
</dbReference>
<keyword evidence="5" id="KW-0067">ATP-binding</keyword>
<proteinExistence type="inferred from homology"/>
<evidence type="ECO:0000256" key="2">
    <source>
        <dbReference type="ARBA" id="ARBA00022679"/>
    </source>
</evidence>
<sequence>MNPHHLCIFGEVLYDIFPGDKRVLGGAPFNVAWHLQAFTADPLFISRVGDAPLGREIRQRMLSWGMDTSGLQLDSSHPTGEVKITLAEGEPSYDIVSHRAYDYIDADALPPVLPGLIYHGSLALRNRESRQALSQLRVRNECRVFLDVNLRSPWWQKNEVLEMVANAHWVKLNEHELTDLSEGAVSLREQAIRFKQAHGLEGLVVTQGGEGAFALGKEEEFAEIAPPQVLVVVDTVGAGDAFASVLILGLSRGWPLQQTLERAQAFASQLVGRRGATVEEREFYRPFLEDWSL</sequence>
<evidence type="ECO:0000313" key="8">
    <source>
        <dbReference type="Proteomes" id="UP000190896"/>
    </source>
</evidence>
<dbReference type="CDD" id="cd01167">
    <property type="entry name" value="bac_FRK"/>
    <property type="match status" value="1"/>
</dbReference>
<accession>A0A1T2KS02</accession>
<dbReference type="InterPro" id="IPR011611">
    <property type="entry name" value="PfkB_dom"/>
</dbReference>
<reference evidence="7 8" key="1">
    <citation type="submission" date="2016-11" db="EMBL/GenBank/DDBJ databases">
        <title>Mixed transmission modes and dynamic genome evolution in an obligate animal-bacterial symbiosis.</title>
        <authorList>
            <person name="Russell S.L."/>
            <person name="Corbett-Detig R.B."/>
            <person name="Cavanaugh C.M."/>
        </authorList>
    </citation>
    <scope>NUCLEOTIDE SEQUENCE [LARGE SCALE GENOMIC DNA]</scope>
    <source>
        <strain evidence="7">Se-Cadez</strain>
    </source>
</reference>
<evidence type="ECO:0000313" key="7">
    <source>
        <dbReference type="EMBL" id="OOZ35644.1"/>
    </source>
</evidence>
<evidence type="ECO:0000256" key="1">
    <source>
        <dbReference type="ARBA" id="ARBA00010688"/>
    </source>
</evidence>